<dbReference type="Proteomes" id="UP000694546">
    <property type="component" value="Chromosome 6"/>
</dbReference>
<dbReference type="PROSITE" id="PS51182">
    <property type="entry name" value="C2_TENSIN"/>
    <property type="match status" value="1"/>
</dbReference>
<dbReference type="PANTHER" id="PTHR23172">
    <property type="entry name" value="AUXILIN/CYCLIN G-ASSOCIATED KINASE-RELATED"/>
    <property type="match status" value="1"/>
</dbReference>
<evidence type="ECO:0000313" key="31">
    <source>
        <dbReference type="Proteomes" id="UP000694546"/>
    </source>
</evidence>
<evidence type="ECO:0000256" key="8">
    <source>
        <dbReference type="ARBA" id="ARBA00022490"/>
    </source>
</evidence>
<evidence type="ECO:0000259" key="26">
    <source>
        <dbReference type="PROSITE" id="PS50011"/>
    </source>
</evidence>
<evidence type="ECO:0000256" key="24">
    <source>
        <dbReference type="ARBA" id="ARBA00076380"/>
    </source>
</evidence>
<feature type="domain" description="J" evidence="27">
    <location>
        <begin position="1197"/>
        <end position="1261"/>
    </location>
</feature>
<name>A0A8C5F937_GADMO</name>
<evidence type="ECO:0000256" key="20">
    <source>
        <dbReference type="ARBA" id="ARBA00047899"/>
    </source>
</evidence>
<evidence type="ECO:0000259" key="29">
    <source>
        <dbReference type="PROSITE" id="PS51182"/>
    </source>
</evidence>
<dbReference type="FunFam" id="1.10.510.10:FF:000228">
    <property type="entry name" value="cyclin-G-associated kinase isoform X1"/>
    <property type="match status" value="1"/>
</dbReference>
<evidence type="ECO:0000256" key="16">
    <source>
        <dbReference type="ARBA" id="ARBA00022990"/>
    </source>
</evidence>
<dbReference type="Gene3D" id="1.10.510.10">
    <property type="entry name" value="Transferase(Phosphotransferase) domain 1"/>
    <property type="match status" value="1"/>
</dbReference>
<dbReference type="InterPro" id="IPR000719">
    <property type="entry name" value="Prot_kinase_dom"/>
</dbReference>
<keyword evidence="13" id="KW-0418">Kinase</keyword>
<evidence type="ECO:0000256" key="7">
    <source>
        <dbReference type="ARBA" id="ARBA00022481"/>
    </source>
</evidence>
<dbReference type="InterPro" id="IPR035892">
    <property type="entry name" value="C2_domain_sf"/>
</dbReference>
<dbReference type="InterPro" id="IPR029023">
    <property type="entry name" value="Tensin_phosphatase"/>
</dbReference>
<feature type="compositionally biased region" description="Polar residues" evidence="25">
    <location>
        <begin position="864"/>
        <end position="875"/>
    </location>
</feature>
<organism evidence="30 31">
    <name type="scientific">Gadus morhua</name>
    <name type="common">Atlantic cod</name>
    <dbReference type="NCBI Taxonomy" id="8049"/>
    <lineage>
        <taxon>Eukaryota</taxon>
        <taxon>Metazoa</taxon>
        <taxon>Chordata</taxon>
        <taxon>Craniata</taxon>
        <taxon>Vertebrata</taxon>
        <taxon>Euteleostomi</taxon>
        <taxon>Actinopterygii</taxon>
        <taxon>Neopterygii</taxon>
        <taxon>Teleostei</taxon>
        <taxon>Neoteleostei</taxon>
        <taxon>Acanthomorphata</taxon>
        <taxon>Zeiogadaria</taxon>
        <taxon>Gadariae</taxon>
        <taxon>Gadiformes</taxon>
        <taxon>Gadoidei</taxon>
        <taxon>Gadidae</taxon>
        <taxon>Gadus</taxon>
    </lineage>
</organism>
<comment type="catalytic activity">
    <reaction evidence="21">
        <text>L-seryl-[protein] + ATP = O-phospho-L-seryl-[protein] + ADP + H(+)</text>
        <dbReference type="Rhea" id="RHEA:17989"/>
        <dbReference type="Rhea" id="RHEA-COMP:9863"/>
        <dbReference type="Rhea" id="RHEA-COMP:11604"/>
        <dbReference type="ChEBI" id="CHEBI:15378"/>
        <dbReference type="ChEBI" id="CHEBI:29999"/>
        <dbReference type="ChEBI" id="CHEBI:30616"/>
        <dbReference type="ChEBI" id="CHEBI:83421"/>
        <dbReference type="ChEBI" id="CHEBI:456216"/>
        <dbReference type="EC" id="2.7.11.1"/>
    </reaction>
</comment>
<comment type="similarity">
    <text evidence="5">Belongs to the protein kinase superfamily. AGC Ser/Thr protein kinase family. PKC subfamily.</text>
</comment>
<protein>
    <recommendedName>
        <fullName evidence="23">Cyclin-G-associated kinase</fullName>
        <ecNumber evidence="6">2.7.11.1</ecNumber>
    </recommendedName>
    <alternativeName>
        <fullName evidence="24">DnaJ homolog subfamily C member 26</fullName>
    </alternativeName>
</protein>
<comment type="function">
    <text evidence="22">Associates with cyclin G and CDK5. Seems to act as an auxilin homolog that is involved in the uncoating of clathrin-coated vesicles by Hsc70 in non-neuronal cells. Expression oscillates slightly during the cell cycle, peaking at G1. May play a role in clathrin-mediated endocytosis and intracellular trafficking, and in the dynamics of clathrin assembly/disassembly.</text>
</comment>
<evidence type="ECO:0000256" key="22">
    <source>
        <dbReference type="ARBA" id="ARBA00054326"/>
    </source>
</evidence>
<accession>A0A8C5F937</accession>
<dbReference type="GO" id="GO:0072318">
    <property type="term" value="P:clathrin coat disassembly"/>
    <property type="evidence" value="ECO:0007669"/>
    <property type="project" value="TreeGrafter"/>
</dbReference>
<dbReference type="GO" id="GO:0030136">
    <property type="term" value="C:clathrin-coated vesicle"/>
    <property type="evidence" value="ECO:0007669"/>
    <property type="project" value="UniProtKB-SubCell"/>
</dbReference>
<dbReference type="GeneTree" id="ENSGT00940000159527"/>
<dbReference type="PROSITE" id="PS00108">
    <property type="entry name" value="PROTEIN_KINASE_ST"/>
    <property type="match status" value="1"/>
</dbReference>
<evidence type="ECO:0000256" key="25">
    <source>
        <dbReference type="SAM" id="MobiDB-lite"/>
    </source>
</evidence>
<dbReference type="GO" id="GO:0004674">
    <property type="term" value="F:protein serine/threonine kinase activity"/>
    <property type="evidence" value="ECO:0007669"/>
    <property type="project" value="UniProtKB-KW"/>
</dbReference>
<evidence type="ECO:0000259" key="28">
    <source>
        <dbReference type="PROSITE" id="PS51181"/>
    </source>
</evidence>
<feature type="compositionally biased region" description="Polar residues" evidence="25">
    <location>
        <begin position="1009"/>
        <end position="1020"/>
    </location>
</feature>
<dbReference type="EC" id="2.7.11.1" evidence="6"/>
<feature type="region of interest" description="Disordered" evidence="25">
    <location>
        <begin position="962"/>
        <end position="1041"/>
    </location>
</feature>
<dbReference type="SMART" id="SM00220">
    <property type="entry name" value="S_TKc"/>
    <property type="match status" value="1"/>
</dbReference>
<dbReference type="PROSITE" id="PS51181">
    <property type="entry name" value="PPASE_TENSIN"/>
    <property type="match status" value="1"/>
</dbReference>
<feature type="domain" description="Protein kinase" evidence="26">
    <location>
        <begin position="39"/>
        <end position="316"/>
    </location>
</feature>
<dbReference type="FunFam" id="3.90.190.10:FF:000008">
    <property type="entry name" value="putative tyrosine-protein phosphatase auxilin isoform X2"/>
    <property type="match status" value="1"/>
</dbReference>
<feature type="region of interest" description="Disordered" evidence="25">
    <location>
        <begin position="740"/>
        <end position="895"/>
    </location>
</feature>
<evidence type="ECO:0000256" key="23">
    <source>
        <dbReference type="ARBA" id="ARBA00068393"/>
    </source>
</evidence>
<dbReference type="CDD" id="cd14036">
    <property type="entry name" value="STKc_GAK"/>
    <property type="match status" value="1"/>
</dbReference>
<dbReference type="GO" id="GO:0072583">
    <property type="term" value="P:clathrin-dependent endocytosis"/>
    <property type="evidence" value="ECO:0007669"/>
    <property type="project" value="TreeGrafter"/>
</dbReference>
<keyword evidence="9" id="KW-0723">Serine/threonine-protein kinase</keyword>
<dbReference type="PROSITE" id="PS50011">
    <property type="entry name" value="PROTEIN_KINASE_DOM"/>
    <property type="match status" value="1"/>
</dbReference>
<dbReference type="FunFam" id="2.60.40.1110:FF:000001">
    <property type="entry name" value="cyclin-G-associated kinase isoform X2"/>
    <property type="match status" value="1"/>
</dbReference>
<comment type="subcellular location">
    <subcellularLocation>
        <location evidence="2">Cell junction</location>
        <location evidence="2">Focal adhesion</location>
    </subcellularLocation>
    <subcellularLocation>
        <location evidence="3">Cytoplasm</location>
        <location evidence="3">Perinuclear region</location>
    </subcellularLocation>
    <subcellularLocation>
        <location evidence="1">Cytoplasmic vesicle</location>
        <location evidence="1">Clathrin-coated vesicle</location>
    </subcellularLocation>
    <subcellularLocation>
        <location evidence="4">Golgi apparatus</location>
        <location evidence="4">trans-Golgi network</location>
    </subcellularLocation>
</comment>
<keyword evidence="15" id="KW-0965">Cell junction</keyword>
<evidence type="ECO:0000256" key="6">
    <source>
        <dbReference type="ARBA" id="ARBA00012513"/>
    </source>
</evidence>
<dbReference type="InterPro" id="IPR029021">
    <property type="entry name" value="Prot-tyrosine_phosphatase-like"/>
</dbReference>
<evidence type="ECO:0000256" key="17">
    <source>
        <dbReference type="ARBA" id="ARBA00023034"/>
    </source>
</evidence>
<dbReference type="SMART" id="SM00271">
    <property type="entry name" value="DnaJ"/>
    <property type="match status" value="1"/>
</dbReference>
<dbReference type="SUPFAM" id="SSF49562">
    <property type="entry name" value="C2 domain (Calcium/lipid-binding domain, CaLB)"/>
    <property type="match status" value="1"/>
</dbReference>
<keyword evidence="31" id="KW-1185">Reference proteome</keyword>
<keyword evidence="19" id="KW-0968">Cytoplasmic vesicle</keyword>
<evidence type="ECO:0000256" key="21">
    <source>
        <dbReference type="ARBA" id="ARBA00048679"/>
    </source>
</evidence>
<dbReference type="Ensembl" id="ENSGMOT00000018244.2">
    <property type="protein sequence ID" value="ENSGMOP00000017805.2"/>
    <property type="gene ID" value="ENSGMOG00000016553.2"/>
</dbReference>
<gene>
    <name evidence="30" type="primary">gak</name>
</gene>
<feature type="domain" description="C2 tensin-type" evidence="29">
    <location>
        <begin position="562"/>
        <end position="700"/>
    </location>
</feature>
<dbReference type="GO" id="GO:0005794">
    <property type="term" value="C:Golgi apparatus"/>
    <property type="evidence" value="ECO:0007669"/>
    <property type="project" value="UniProtKB-SubCell"/>
</dbReference>
<evidence type="ECO:0000256" key="19">
    <source>
        <dbReference type="ARBA" id="ARBA00023329"/>
    </source>
</evidence>
<evidence type="ECO:0000256" key="14">
    <source>
        <dbReference type="ARBA" id="ARBA00022840"/>
    </source>
</evidence>
<comment type="catalytic activity">
    <reaction evidence="20">
        <text>L-threonyl-[protein] + ATP = O-phospho-L-threonyl-[protein] + ADP + H(+)</text>
        <dbReference type="Rhea" id="RHEA:46608"/>
        <dbReference type="Rhea" id="RHEA-COMP:11060"/>
        <dbReference type="Rhea" id="RHEA-COMP:11605"/>
        <dbReference type="ChEBI" id="CHEBI:15378"/>
        <dbReference type="ChEBI" id="CHEBI:30013"/>
        <dbReference type="ChEBI" id="CHEBI:30616"/>
        <dbReference type="ChEBI" id="CHEBI:61977"/>
        <dbReference type="ChEBI" id="CHEBI:456216"/>
        <dbReference type="EC" id="2.7.11.1"/>
    </reaction>
</comment>
<keyword evidence="17" id="KW-0333">Golgi apparatus</keyword>
<feature type="compositionally biased region" description="Acidic residues" evidence="25">
    <location>
        <begin position="812"/>
        <end position="821"/>
    </location>
</feature>
<dbReference type="CDD" id="cd14564">
    <property type="entry name" value="PTP_GAK"/>
    <property type="match status" value="1"/>
</dbReference>
<dbReference type="Pfam" id="PF10409">
    <property type="entry name" value="PTEN_C2"/>
    <property type="match status" value="1"/>
</dbReference>
<feature type="compositionally biased region" description="Polar residues" evidence="25">
    <location>
        <begin position="967"/>
        <end position="984"/>
    </location>
</feature>
<evidence type="ECO:0000256" key="18">
    <source>
        <dbReference type="ARBA" id="ARBA00023306"/>
    </source>
</evidence>
<proteinExistence type="inferred from homology"/>
<dbReference type="InterPro" id="IPR008271">
    <property type="entry name" value="Ser/Thr_kinase_AS"/>
</dbReference>
<evidence type="ECO:0000256" key="5">
    <source>
        <dbReference type="ARBA" id="ARBA00005490"/>
    </source>
</evidence>
<dbReference type="Gene3D" id="2.60.40.1110">
    <property type="match status" value="1"/>
</dbReference>
<dbReference type="Gene3D" id="1.10.287.110">
    <property type="entry name" value="DnaJ domain"/>
    <property type="match status" value="1"/>
</dbReference>
<keyword evidence="12" id="KW-0547">Nucleotide-binding</keyword>
<evidence type="ECO:0000256" key="1">
    <source>
        <dbReference type="ARBA" id="ARBA00004132"/>
    </source>
</evidence>
<evidence type="ECO:0000313" key="30">
    <source>
        <dbReference type="Ensembl" id="ENSGMOP00000017805.2"/>
    </source>
</evidence>
<keyword evidence="18" id="KW-0131">Cell cycle</keyword>
<dbReference type="SMART" id="SM01326">
    <property type="entry name" value="PTEN_C2"/>
    <property type="match status" value="1"/>
</dbReference>
<evidence type="ECO:0000256" key="12">
    <source>
        <dbReference type="ARBA" id="ARBA00022741"/>
    </source>
</evidence>
<dbReference type="Gene3D" id="3.90.190.10">
    <property type="entry name" value="Protein tyrosine phosphatase superfamily"/>
    <property type="match status" value="1"/>
</dbReference>
<dbReference type="SUPFAM" id="SSF46565">
    <property type="entry name" value="Chaperone J-domain"/>
    <property type="match status" value="1"/>
</dbReference>
<keyword evidence="8" id="KW-0963">Cytoplasm</keyword>
<dbReference type="GO" id="GO:0005524">
    <property type="term" value="F:ATP binding"/>
    <property type="evidence" value="ECO:0007669"/>
    <property type="project" value="UniProtKB-KW"/>
</dbReference>
<dbReference type="FunFam" id="1.10.287.110:FF:000002">
    <property type="entry name" value="putative tyrosine-protein phosphatase auxilin isoform X2"/>
    <property type="match status" value="1"/>
</dbReference>
<dbReference type="GO" id="GO:0030276">
    <property type="term" value="F:clathrin binding"/>
    <property type="evidence" value="ECO:0007669"/>
    <property type="project" value="TreeGrafter"/>
</dbReference>
<keyword evidence="11" id="KW-0808">Transferase</keyword>
<sequence length="1261" mass="139126">MSLFQSALDFLAGPGSSGGAGRDQNDFVGQVVELGDMKLRIKRVIAEGGFAFVYEAQDISNGKDYALKRLLSNEEEKNKDIIQEVCFMKKLSGHPNVVQFCSAASISKEESDTGQAEFLILTELCKGQLVDFVKRVEQRAAMSCDTVLKIFYQTCRGVQHMHKQKPTIIHRDLKIENLLISNQGTVKLCDFGSATTLAHYPDYSWSAQKRSMVEDEITRNTTPAYRTPEMIDLYSNFPINDKQDIWALGCILYLLCFKQHPFEEGAKLQIVNGKYAIPQNDLKYPVYHELIRSMLKVNPEERLSITELVNQLQEIAAARNVNARSPITELMEQNGGFGNNGAPPPTQIHNLQNNAGKPPPSSGFLDILKGGTERFLTNIKDTSSKVIQSVASYAKGDLDISYITSRIAVMSFPAEGVESAIKNNIEEVRLFLDSRHAGHYAVYNLSKRSYRSARFHNRVSECNWQVRRAPNLRSLYSVCKNMHLWLKQDQRNICIVHCLDGRAASAVAVCSFLCFCRLFSTAEAAVYMFSMKRCPPGISASHKRYIEYMCDMMAEEPITPHSKPIVIHSITMTPVPLFNKQRNGCRPFCEVYVGDQRVLTTSQEYDRMRDYKSEDGCAEIPLNVTVQGDVLVVIYHARSTLGGRLQAKMASMKMFQIQFHTGFVPRNATTVKFAKYDLDACDIQEKYPDLFQVQLDIEVEARDQPSSKPPPWDSFQTKGLNPKILFSSRDEQQEILSKFGKPELPRQPGSSAFYHSESPQPTAQTPEDPAPPADPESPTDSNANHFFQTLDWEDISGNPEGSDSQGVGTLDDHDDLSDQSEVESYSYSGPSGEALSRDPSEPLFDADFQESPSSDTADLLGLNSDPSAPPTSSSVAGEMKAASSNSDLLNDLFAPPAGLAGEAQEHLFFGGAAAPAPKRRTAFMGDLFDPFGMGSGPGAGQGVASSRQASGPDLFGDLLGADGGGPTQSHPGASNNASLFNLNTLGKEPPKMTTSASQPDLLAGWDNWSGGSSTGLSTAPSKPIYPGSGEKTPGVSSFSKAKSQSFDPFADLGNLGSSLPGEEPSLPLFPTMNLEMPFMMLESTDAQPSAAQTSKPNYNLSFSSVIGGREERGVRGPTFGRTPKVKEDDFEELLSTQGFASRPDRKGPRTIAELRRQELTRDMDPLKLQILDWIEGKERNIRALLSTLHTVLWEGEARWRPVGMADLVTPDQVKKSYRKAVLVVHPDKATGKPYEHYAKMIFMELNDAWTEFENQGSKSLF</sequence>
<dbReference type="SUPFAM" id="SSF56112">
    <property type="entry name" value="Protein kinase-like (PK-like)"/>
    <property type="match status" value="1"/>
</dbReference>
<dbReference type="GO" id="GO:0048471">
    <property type="term" value="C:perinuclear region of cytoplasm"/>
    <property type="evidence" value="ECO:0007669"/>
    <property type="project" value="UniProtKB-SubCell"/>
</dbReference>
<evidence type="ECO:0000256" key="13">
    <source>
        <dbReference type="ARBA" id="ARBA00022777"/>
    </source>
</evidence>
<evidence type="ECO:0000256" key="9">
    <source>
        <dbReference type="ARBA" id="ARBA00022527"/>
    </source>
</evidence>
<reference evidence="30" key="2">
    <citation type="submission" date="2025-09" db="UniProtKB">
        <authorList>
            <consortium name="Ensembl"/>
        </authorList>
    </citation>
    <scope>IDENTIFICATION</scope>
</reference>
<evidence type="ECO:0000256" key="11">
    <source>
        <dbReference type="ARBA" id="ARBA00022679"/>
    </source>
</evidence>
<evidence type="ECO:0000256" key="15">
    <source>
        <dbReference type="ARBA" id="ARBA00022949"/>
    </source>
</evidence>
<dbReference type="Pfam" id="PF00069">
    <property type="entry name" value="Pkinase"/>
    <property type="match status" value="1"/>
</dbReference>
<evidence type="ECO:0000256" key="3">
    <source>
        <dbReference type="ARBA" id="ARBA00004556"/>
    </source>
</evidence>
<dbReference type="SUPFAM" id="SSF52799">
    <property type="entry name" value="(Phosphotyrosine protein) phosphatases II"/>
    <property type="match status" value="1"/>
</dbReference>
<dbReference type="InterPro" id="IPR011009">
    <property type="entry name" value="Kinase-like_dom_sf"/>
</dbReference>
<dbReference type="GO" id="GO:0005925">
    <property type="term" value="C:focal adhesion"/>
    <property type="evidence" value="ECO:0007669"/>
    <property type="project" value="UniProtKB-SubCell"/>
</dbReference>
<feature type="region of interest" description="Disordered" evidence="25">
    <location>
        <begin position="336"/>
        <end position="363"/>
    </location>
</feature>
<keyword evidence="7" id="KW-0488">Methylation</keyword>
<dbReference type="InterPro" id="IPR001623">
    <property type="entry name" value="DnaJ_domain"/>
</dbReference>
<reference evidence="30" key="1">
    <citation type="submission" date="2025-08" db="UniProtKB">
        <authorList>
            <consortium name="Ensembl"/>
        </authorList>
    </citation>
    <scope>IDENTIFICATION</scope>
</reference>
<keyword evidence="14" id="KW-0067">ATP-binding</keyword>
<dbReference type="AlphaFoldDB" id="A0A8C5F937"/>
<feature type="domain" description="Phosphatase tensin-type" evidence="28">
    <location>
        <begin position="389"/>
        <end position="556"/>
    </location>
</feature>
<dbReference type="PROSITE" id="PS50076">
    <property type="entry name" value="DNAJ_2"/>
    <property type="match status" value="1"/>
</dbReference>
<keyword evidence="10" id="KW-0597">Phosphoprotein</keyword>
<dbReference type="PANTHER" id="PTHR23172:SF34">
    <property type="entry name" value="CYCLIN-G-ASSOCIATED KINASE"/>
    <property type="match status" value="1"/>
</dbReference>
<dbReference type="InterPro" id="IPR036869">
    <property type="entry name" value="J_dom_sf"/>
</dbReference>
<evidence type="ECO:0000256" key="10">
    <source>
        <dbReference type="ARBA" id="ARBA00022553"/>
    </source>
</evidence>
<evidence type="ECO:0000256" key="2">
    <source>
        <dbReference type="ARBA" id="ARBA00004246"/>
    </source>
</evidence>
<keyword evidence="16" id="KW-0007">Acetylation</keyword>
<evidence type="ECO:0000256" key="4">
    <source>
        <dbReference type="ARBA" id="ARBA00004601"/>
    </source>
</evidence>
<dbReference type="InterPro" id="IPR014020">
    <property type="entry name" value="Tensin_C2-dom"/>
</dbReference>
<dbReference type="CDD" id="cd06257">
    <property type="entry name" value="DnaJ"/>
    <property type="match status" value="1"/>
</dbReference>
<evidence type="ECO:0000259" key="27">
    <source>
        <dbReference type="PROSITE" id="PS50076"/>
    </source>
</evidence>